<dbReference type="EMBL" id="AP026407">
    <property type="protein sequence ID" value="BDO11725.1"/>
    <property type="molecule type" value="Genomic_DNA"/>
</dbReference>
<name>A0AAN1Y1B4_9ENTR</name>
<dbReference type="Proteomes" id="UP001058353">
    <property type="component" value="Chromosome"/>
</dbReference>
<organism evidence="1 2">
    <name type="scientific">Klebsiella quasipneumoniae subsp. quasipneumoniae</name>
    <dbReference type="NCBI Taxonomy" id="1667327"/>
    <lineage>
        <taxon>Bacteria</taxon>
        <taxon>Pseudomonadati</taxon>
        <taxon>Pseudomonadota</taxon>
        <taxon>Gammaproteobacteria</taxon>
        <taxon>Enterobacterales</taxon>
        <taxon>Enterobacteriaceae</taxon>
        <taxon>Klebsiella/Raoultella group</taxon>
        <taxon>Klebsiella</taxon>
        <taxon>Klebsiella pneumoniae complex</taxon>
    </lineage>
</organism>
<evidence type="ECO:0000313" key="2">
    <source>
        <dbReference type="Proteomes" id="UP001058353"/>
    </source>
</evidence>
<evidence type="ECO:0000313" key="1">
    <source>
        <dbReference type="EMBL" id="BDO11725.1"/>
    </source>
</evidence>
<accession>A0AAN1Y1B4</accession>
<dbReference type="AlphaFoldDB" id="A0AAN1Y1B4"/>
<gene>
    <name evidence="1" type="ORF">KAM644c_07910</name>
</gene>
<sequence>MAENATSANTQTIKRLPIAASPLVKFPAHRVDDGISRCTAIKNRLIRMEYRVKAEGKTGPAPSDISHAK</sequence>
<reference evidence="1" key="1">
    <citation type="submission" date="2022-07" db="EMBL/GenBank/DDBJ databases">
        <title>Complete genome sequence of carbapenem-resistant Klebsiella spp. in Japan.</title>
        <authorList>
            <person name="Maehana S."/>
            <person name="Suzuki M."/>
            <person name="Kitasato H."/>
        </authorList>
    </citation>
    <scope>NUCLEOTIDE SEQUENCE</scope>
    <source>
        <strain evidence="1">KAM644</strain>
    </source>
</reference>
<protein>
    <submittedName>
        <fullName evidence="1">Uncharacterized protein</fullName>
    </submittedName>
</protein>
<proteinExistence type="predicted"/>